<dbReference type="Pfam" id="PF00440">
    <property type="entry name" value="TetR_N"/>
    <property type="match status" value="1"/>
</dbReference>
<dbReference type="Pfam" id="PF02909">
    <property type="entry name" value="TetR_C_1"/>
    <property type="match status" value="1"/>
</dbReference>
<evidence type="ECO:0000256" key="3">
    <source>
        <dbReference type="ARBA" id="ARBA00023125"/>
    </source>
</evidence>
<keyword evidence="1" id="KW-0678">Repressor</keyword>
<evidence type="ECO:0000256" key="5">
    <source>
        <dbReference type="PROSITE-ProRule" id="PRU00335"/>
    </source>
</evidence>
<dbReference type="PROSITE" id="PS50977">
    <property type="entry name" value="HTH_TETR_2"/>
    <property type="match status" value="1"/>
</dbReference>
<sequence length="192" mass="20101">MIDAAMTLVDEAGLDELTTRRLAERLGLRVGAIYWHVKNKDELLAELADRIVGEALTEPLPDMGASDQLAVTAKALRRAMLDHRDGARLVAGYAVPGPNSLALADRLIGIARTAGVPLPLAAHACDALLSYTTGFVLQEQQQPRGGAASGRGQDLDLSGLPHLAELLAAGIPDREAAFGAGLQLITAGVIAR</sequence>
<name>A0ABS6Z0H0_9ACTN</name>
<evidence type="ECO:0000256" key="4">
    <source>
        <dbReference type="ARBA" id="ARBA00023163"/>
    </source>
</evidence>
<dbReference type="Gene3D" id="1.10.10.60">
    <property type="entry name" value="Homeodomain-like"/>
    <property type="match status" value="1"/>
</dbReference>
<proteinExistence type="predicted"/>
<dbReference type="InterPro" id="IPR003012">
    <property type="entry name" value="Tet_transcr_reg_TetR"/>
</dbReference>
<dbReference type="SUPFAM" id="SSF46689">
    <property type="entry name" value="Homeodomain-like"/>
    <property type="match status" value="1"/>
</dbReference>
<evidence type="ECO:0000313" key="7">
    <source>
        <dbReference type="EMBL" id="MBW5481217.1"/>
    </source>
</evidence>
<dbReference type="Proteomes" id="UP000812013">
    <property type="component" value="Unassembled WGS sequence"/>
</dbReference>
<dbReference type="InterPro" id="IPR001647">
    <property type="entry name" value="HTH_TetR"/>
</dbReference>
<evidence type="ECO:0000313" key="8">
    <source>
        <dbReference type="Proteomes" id="UP000812013"/>
    </source>
</evidence>
<protein>
    <submittedName>
        <fullName evidence="7">TetR family transcriptional regulator</fullName>
    </submittedName>
</protein>
<dbReference type="PRINTS" id="PR00400">
    <property type="entry name" value="TETREPRESSOR"/>
</dbReference>
<keyword evidence="8" id="KW-1185">Reference proteome</keyword>
<gene>
    <name evidence="7" type="ORF">GPJ59_04790</name>
</gene>
<dbReference type="RefSeq" id="WP_219665106.1">
    <property type="nucleotide sequence ID" value="NZ_WTFF01000016.1"/>
</dbReference>
<dbReference type="PRINTS" id="PR00455">
    <property type="entry name" value="HTHTETR"/>
</dbReference>
<dbReference type="EMBL" id="WTFF01000016">
    <property type="protein sequence ID" value="MBW5481217.1"/>
    <property type="molecule type" value="Genomic_DNA"/>
</dbReference>
<dbReference type="SUPFAM" id="SSF48498">
    <property type="entry name" value="Tetracyclin repressor-like, C-terminal domain"/>
    <property type="match status" value="1"/>
</dbReference>
<reference evidence="7 8" key="1">
    <citation type="submission" date="2019-12" db="EMBL/GenBank/DDBJ databases">
        <title>Genome sequence of Streptomyces bambusae.</title>
        <authorList>
            <person name="Bansal K."/>
            <person name="Choksket S."/>
            <person name="Korpole S."/>
            <person name="Patil P.B."/>
        </authorList>
    </citation>
    <scope>NUCLEOTIDE SEQUENCE [LARGE SCALE GENOMIC DNA]</scope>
    <source>
        <strain evidence="7 8">SK60</strain>
    </source>
</reference>
<evidence type="ECO:0000256" key="1">
    <source>
        <dbReference type="ARBA" id="ARBA00022491"/>
    </source>
</evidence>
<accession>A0ABS6Z0H0</accession>
<dbReference type="Gene3D" id="1.10.357.10">
    <property type="entry name" value="Tetracycline Repressor, domain 2"/>
    <property type="match status" value="1"/>
</dbReference>
<dbReference type="PANTHER" id="PTHR30055">
    <property type="entry name" value="HTH-TYPE TRANSCRIPTIONAL REGULATOR RUTR"/>
    <property type="match status" value="1"/>
</dbReference>
<dbReference type="PANTHER" id="PTHR30055:SF151">
    <property type="entry name" value="TRANSCRIPTIONAL REGULATORY PROTEIN"/>
    <property type="match status" value="1"/>
</dbReference>
<comment type="caution">
    <text evidence="7">The sequence shown here is derived from an EMBL/GenBank/DDBJ whole genome shotgun (WGS) entry which is preliminary data.</text>
</comment>
<evidence type="ECO:0000256" key="2">
    <source>
        <dbReference type="ARBA" id="ARBA00023015"/>
    </source>
</evidence>
<feature type="domain" description="HTH tetR-type" evidence="6">
    <location>
        <begin position="1"/>
        <end position="55"/>
    </location>
</feature>
<keyword evidence="4" id="KW-0804">Transcription</keyword>
<dbReference type="InterPro" id="IPR036271">
    <property type="entry name" value="Tet_transcr_reg_TetR-rel_C_sf"/>
</dbReference>
<dbReference type="InterPro" id="IPR009057">
    <property type="entry name" value="Homeodomain-like_sf"/>
</dbReference>
<dbReference type="InterPro" id="IPR004111">
    <property type="entry name" value="Repressor_TetR_C"/>
</dbReference>
<evidence type="ECO:0000259" key="6">
    <source>
        <dbReference type="PROSITE" id="PS50977"/>
    </source>
</evidence>
<organism evidence="7 8">
    <name type="scientific">Streptomyces bambusae</name>
    <dbReference type="NCBI Taxonomy" id="1550616"/>
    <lineage>
        <taxon>Bacteria</taxon>
        <taxon>Bacillati</taxon>
        <taxon>Actinomycetota</taxon>
        <taxon>Actinomycetes</taxon>
        <taxon>Kitasatosporales</taxon>
        <taxon>Streptomycetaceae</taxon>
        <taxon>Streptomyces</taxon>
    </lineage>
</organism>
<keyword evidence="2" id="KW-0805">Transcription regulation</keyword>
<keyword evidence="3 5" id="KW-0238">DNA-binding</keyword>
<feature type="DNA-binding region" description="H-T-H motif" evidence="5">
    <location>
        <begin position="18"/>
        <end position="37"/>
    </location>
</feature>
<dbReference type="InterPro" id="IPR050109">
    <property type="entry name" value="HTH-type_TetR-like_transc_reg"/>
</dbReference>